<dbReference type="Proteomes" id="UP000759131">
    <property type="component" value="Unassembled WGS sequence"/>
</dbReference>
<keyword evidence="2" id="KW-0378">Hydrolase</keyword>
<proteinExistence type="predicted"/>
<name>A0A7R9L1N6_9ACAR</name>
<organism evidence="5">
    <name type="scientific">Medioppia subpectinata</name>
    <dbReference type="NCBI Taxonomy" id="1979941"/>
    <lineage>
        <taxon>Eukaryota</taxon>
        <taxon>Metazoa</taxon>
        <taxon>Ecdysozoa</taxon>
        <taxon>Arthropoda</taxon>
        <taxon>Chelicerata</taxon>
        <taxon>Arachnida</taxon>
        <taxon>Acari</taxon>
        <taxon>Acariformes</taxon>
        <taxon>Sarcoptiformes</taxon>
        <taxon>Oribatida</taxon>
        <taxon>Brachypylina</taxon>
        <taxon>Oppioidea</taxon>
        <taxon>Oppiidae</taxon>
        <taxon>Medioppia</taxon>
    </lineage>
</organism>
<keyword evidence="6" id="KW-1185">Reference proteome</keyword>
<dbReference type="AlphaFoldDB" id="A0A7R9L1N6"/>
<dbReference type="GO" id="GO:0016042">
    <property type="term" value="P:lipid catabolic process"/>
    <property type="evidence" value="ECO:0007669"/>
    <property type="project" value="UniProtKB-KW"/>
</dbReference>
<dbReference type="EC" id="3.1.1.47" evidence="1"/>
<dbReference type="InterPro" id="IPR029058">
    <property type="entry name" value="AB_hydrolase_fold"/>
</dbReference>
<dbReference type="PANTHER" id="PTHR10272">
    <property type="entry name" value="PLATELET-ACTIVATING FACTOR ACETYLHYDROLASE"/>
    <property type="match status" value="1"/>
</dbReference>
<evidence type="ECO:0000256" key="2">
    <source>
        <dbReference type="ARBA" id="ARBA00022801"/>
    </source>
</evidence>
<dbReference type="Pfam" id="PF03403">
    <property type="entry name" value="PAF-AH_p_II"/>
    <property type="match status" value="2"/>
</dbReference>
<feature type="non-terminal residue" evidence="5">
    <location>
        <position position="1"/>
    </location>
</feature>
<evidence type="ECO:0000256" key="1">
    <source>
        <dbReference type="ARBA" id="ARBA00013201"/>
    </source>
</evidence>
<evidence type="ECO:0000313" key="5">
    <source>
        <dbReference type="EMBL" id="CAD7632223.1"/>
    </source>
</evidence>
<sequence>MAIKRDRSLCTGSQYHLPLPSGPYPNIGFVDIMTGSDKNDGILVRVLYPASDQTTDIRTRVKEWAKWTPHDNYKAGYLKVVKLPDPLVRLVTSLSSDYFIPILENVDPLRPEGHEFPIIVFSHGLSSCRTTYSSVCTELASHGFIVFVVEHRDESAVTTFYPSSDGSFKWLPYRHVKLYDNDLPIRREQLDLRVTEIKRVIDLINDIQNGNKIQNVLKSEFKMDQLSGLLDLNKIILMGHSFGSSTVIKSLIALDCVPIGVCLDAWLYPVEENESNLVKEPLLFVNMQTFQNKPNLKRMKDYIGINGTNTTDRKVITIKEAKHTDQSDIPFTLPPPLLWLFGMKSKVDPFVAHDLTTGLALDFIADKLKVLPQFYFKDYCISMAIKRDRSLCTGSRYHLPLPSGPYPNIGFVDIMTGSDKNDGILVRVLYPALDQTTDIRTRVKEWAKWTPHDNYKTGYLKAVNLPNPLIRVLTALGADYFIPILENVDPLRPEGHEFPIIIFSHGNAGCRTSYSSVCTELSSHGFIVFVVEHRDESAVTTFYPSSDGSFKWLPFRHIKLYDNDLPIRREQLDCRVTEIKRVIDLINDIQIGSKIQNVLKSEFKMDQLSGLLDLNKIILMGHSYGSSTVIKSLIALDCVPIGVCLDAWMYPLEENDWSLLEKEPLLFI</sequence>
<dbReference type="OrthoDB" id="2363873at2759"/>
<dbReference type="EMBL" id="OC865218">
    <property type="protein sequence ID" value="CAD7632223.1"/>
    <property type="molecule type" value="Genomic_DNA"/>
</dbReference>
<dbReference type="Gene3D" id="3.40.50.1820">
    <property type="entry name" value="alpha/beta hydrolase"/>
    <property type="match status" value="2"/>
</dbReference>
<dbReference type="EMBL" id="CAJPIZ010010643">
    <property type="protein sequence ID" value="CAG2112653.1"/>
    <property type="molecule type" value="Genomic_DNA"/>
</dbReference>
<keyword evidence="3" id="KW-0442">Lipid degradation</keyword>
<evidence type="ECO:0000256" key="4">
    <source>
        <dbReference type="ARBA" id="ARBA00023098"/>
    </source>
</evidence>
<dbReference type="GO" id="GO:0003847">
    <property type="term" value="F:1-alkyl-2-acetylglycerophosphocholine esterase activity"/>
    <property type="evidence" value="ECO:0007669"/>
    <property type="project" value="UniProtKB-EC"/>
</dbReference>
<keyword evidence="4" id="KW-0443">Lipid metabolism</keyword>
<reference evidence="5" key="1">
    <citation type="submission" date="2020-11" db="EMBL/GenBank/DDBJ databases">
        <authorList>
            <person name="Tran Van P."/>
        </authorList>
    </citation>
    <scope>NUCLEOTIDE SEQUENCE</scope>
</reference>
<evidence type="ECO:0000313" key="6">
    <source>
        <dbReference type="Proteomes" id="UP000759131"/>
    </source>
</evidence>
<gene>
    <name evidence="5" type="ORF">OSB1V03_LOCUS12628</name>
</gene>
<protein>
    <recommendedName>
        <fullName evidence="1">1-alkyl-2-acetylglycerophosphocholine esterase</fullName>
        <ecNumber evidence="1">3.1.1.47</ecNumber>
    </recommendedName>
</protein>
<accession>A0A7R9L1N6</accession>
<evidence type="ECO:0000256" key="3">
    <source>
        <dbReference type="ARBA" id="ARBA00022963"/>
    </source>
</evidence>
<dbReference type="FunFam" id="3.40.50.1820:FF:000062">
    <property type="entry name" value="Platelet-activating factor acetylhydrolase"/>
    <property type="match status" value="1"/>
</dbReference>
<dbReference type="SUPFAM" id="SSF53474">
    <property type="entry name" value="alpha/beta-Hydrolases"/>
    <property type="match status" value="2"/>
</dbReference>
<dbReference type="PANTHER" id="PTHR10272:SF0">
    <property type="entry name" value="PLATELET-ACTIVATING FACTOR ACETYLHYDROLASE"/>
    <property type="match status" value="1"/>
</dbReference>